<dbReference type="PANTHER" id="PTHR43105">
    <property type="entry name" value="RESPIRATORY NITRATE REDUCTASE"/>
    <property type="match status" value="1"/>
</dbReference>
<dbReference type="InterPro" id="IPR050123">
    <property type="entry name" value="Prok_molybdopt-oxidoreductase"/>
</dbReference>
<gene>
    <name evidence="1" type="ORF">AAEJ74_23185</name>
</gene>
<accession>A0ABU9ESU3</accession>
<comment type="caution">
    <text evidence="1">The sequence shown here is derived from an EMBL/GenBank/DDBJ whole genome shotgun (WGS) entry which is preliminary data.</text>
</comment>
<proteinExistence type="predicted"/>
<dbReference type="PANTHER" id="PTHR43105:SF2">
    <property type="entry name" value="RESPIRATORY NITRATE REDUCTASE 2 ALPHA CHAIN"/>
    <property type="match status" value="1"/>
</dbReference>
<keyword evidence="2" id="KW-1185">Reference proteome</keyword>
<name>A0ABU9ESU3_LIMFS</name>
<dbReference type="EMBL" id="JBBWYZ010000023">
    <property type="protein sequence ID" value="MEK9514482.1"/>
    <property type="molecule type" value="Genomic_DNA"/>
</dbReference>
<organism evidence="1 2">
    <name type="scientific">Limnospira fusiformis PMC 851.14</name>
    <dbReference type="NCBI Taxonomy" id="2219512"/>
    <lineage>
        <taxon>Bacteria</taxon>
        <taxon>Bacillati</taxon>
        <taxon>Cyanobacteriota</taxon>
        <taxon>Cyanophyceae</taxon>
        <taxon>Oscillatoriophycideae</taxon>
        <taxon>Oscillatoriales</taxon>
        <taxon>Sirenicapillariaceae</taxon>
        <taxon>Limnospira</taxon>
    </lineage>
</organism>
<protein>
    <submittedName>
        <fullName evidence="1">Molybdopterin-dependent oxidoreductase</fullName>
    </submittedName>
</protein>
<dbReference type="RefSeq" id="WP_006668909.1">
    <property type="nucleotide sequence ID" value="NZ_JBBWYZ010000023.1"/>
</dbReference>
<dbReference type="Gene3D" id="3.40.50.12440">
    <property type="match status" value="1"/>
</dbReference>
<reference evidence="1 2" key="1">
    <citation type="journal article" date="2024" name="Front. Microbiol.">
        <title>Transcriptomic insights into the dominance of two phototrophs throughout the water column of a tropical hypersaline-alkaline crater lake (Dziani Dzaha, Mayotte).</title>
        <authorList>
            <person name="Duperron S."/>
            <person name="Halary S."/>
            <person name="Bouly J.-P."/>
            <person name="Roussel T."/>
            <person name="Hugoni M."/>
            <person name="Bruto M."/>
            <person name="Oger P."/>
            <person name="Duval C."/>
            <person name="Woo A."/>
            <person name="Jezequiel D."/>
            <person name="Ader M."/>
            <person name="Leboulanger C."/>
            <person name="Agogue H."/>
            <person name="Grossi V."/>
            <person name="Trousselier M."/>
            <person name="Bernard C."/>
        </authorList>
    </citation>
    <scope>NUCLEOTIDE SEQUENCE [LARGE SCALE GENOMIC DNA]</scope>
    <source>
        <strain evidence="1 2">PMC 851.14</strain>
    </source>
</reference>
<dbReference type="Proteomes" id="UP001387447">
    <property type="component" value="Unassembled WGS sequence"/>
</dbReference>
<evidence type="ECO:0000313" key="1">
    <source>
        <dbReference type="EMBL" id="MEK9514482.1"/>
    </source>
</evidence>
<sequence length="174" mass="19498">MAQFGVTRGLGGDYPENYDDETKPYTPAWQEKFTGIDRQTVIQLAREWAANAEITEGKSSIIIGAGINHWYHNNLMYCAAIVGLILCGCVGRNGGGLNHYVGPEKLAPNSSGSTLAFALDWQKPPRLQNTPNFHYVHSGQWRYERTLFESVNREDLRSLIMKKPPGFNLLVRGQ</sequence>
<dbReference type="SUPFAM" id="SSF53706">
    <property type="entry name" value="Formate dehydrogenase/DMSO reductase, domains 1-3"/>
    <property type="match status" value="1"/>
</dbReference>
<evidence type="ECO:0000313" key="2">
    <source>
        <dbReference type="Proteomes" id="UP001387447"/>
    </source>
</evidence>